<evidence type="ECO:0000313" key="2">
    <source>
        <dbReference type="Proteomes" id="UP000603457"/>
    </source>
</evidence>
<dbReference type="Pfam" id="PF21826">
    <property type="entry name" value="DUF6887"/>
    <property type="match status" value="1"/>
</dbReference>
<name>A0ABR8FX48_9NOSO</name>
<comment type="caution">
    <text evidence="1">The sequence shown here is derived from an EMBL/GenBank/DDBJ whole genome shotgun (WGS) entry which is preliminary data.</text>
</comment>
<keyword evidence="2" id="KW-1185">Reference proteome</keyword>
<sequence>MSKMNFDEMSDKDLLSYIRTHPHDTEAFHKYMDRLNERPGVLCTTDEEFEAELRKRINKSQA</sequence>
<accession>A0ABR8FX48</accession>
<gene>
    <name evidence="1" type="ORF">H6G74_10910</name>
</gene>
<evidence type="ECO:0000313" key="1">
    <source>
        <dbReference type="EMBL" id="MBD2594837.1"/>
    </source>
</evidence>
<dbReference type="RefSeq" id="WP_190967679.1">
    <property type="nucleotide sequence ID" value="NZ_JACJTB010000010.1"/>
</dbReference>
<dbReference type="EMBL" id="JACJTB010000010">
    <property type="protein sequence ID" value="MBD2594837.1"/>
    <property type="molecule type" value="Genomic_DNA"/>
</dbReference>
<reference evidence="1 2" key="1">
    <citation type="journal article" date="2020" name="ISME J.">
        <title>Comparative genomics reveals insights into cyanobacterial evolution and habitat adaptation.</title>
        <authorList>
            <person name="Chen M.Y."/>
            <person name="Teng W.K."/>
            <person name="Zhao L."/>
            <person name="Hu C.X."/>
            <person name="Zhou Y.K."/>
            <person name="Han B.P."/>
            <person name="Song L.R."/>
            <person name="Shu W.S."/>
        </authorList>
    </citation>
    <scope>NUCLEOTIDE SEQUENCE [LARGE SCALE GENOMIC DNA]</scope>
    <source>
        <strain evidence="1 2">FACHB-130</strain>
    </source>
</reference>
<dbReference type="InterPro" id="IPR054053">
    <property type="entry name" value="DUF6887"/>
</dbReference>
<dbReference type="Proteomes" id="UP000603457">
    <property type="component" value="Unassembled WGS sequence"/>
</dbReference>
<protein>
    <submittedName>
        <fullName evidence="1">Uncharacterized protein</fullName>
    </submittedName>
</protein>
<proteinExistence type="predicted"/>
<organism evidence="1 2">
    <name type="scientific">Nostoc spongiaeforme FACHB-130</name>
    <dbReference type="NCBI Taxonomy" id="1357510"/>
    <lineage>
        <taxon>Bacteria</taxon>
        <taxon>Bacillati</taxon>
        <taxon>Cyanobacteriota</taxon>
        <taxon>Cyanophyceae</taxon>
        <taxon>Nostocales</taxon>
        <taxon>Nostocaceae</taxon>
        <taxon>Nostoc</taxon>
    </lineage>
</organism>